<evidence type="ECO:0000256" key="1">
    <source>
        <dbReference type="ARBA" id="ARBA00022448"/>
    </source>
</evidence>
<dbReference type="PROSITE" id="PS51379">
    <property type="entry name" value="4FE4S_FER_2"/>
    <property type="match status" value="1"/>
</dbReference>
<dbReference type="InterPro" id="IPR024185">
    <property type="entry name" value="FTHF_cligase-like_sf"/>
</dbReference>
<proteinExistence type="predicted"/>
<dbReference type="InterPro" id="IPR017900">
    <property type="entry name" value="4Fe4S_Fe_S_CS"/>
</dbReference>
<feature type="domain" description="4Fe-4S ferredoxin-type" evidence="8">
    <location>
        <begin position="301"/>
        <end position="322"/>
    </location>
</feature>
<dbReference type="Gene3D" id="1.10.1060.10">
    <property type="entry name" value="Alpha-helical ferredoxin"/>
    <property type="match status" value="1"/>
</dbReference>
<dbReference type="Pfam" id="PF11870">
    <property type="entry name" value="LutB_C"/>
    <property type="match status" value="1"/>
</dbReference>
<dbReference type="SUPFAM" id="SSF46548">
    <property type="entry name" value="alpha-helical ferredoxin"/>
    <property type="match status" value="1"/>
</dbReference>
<dbReference type="PANTHER" id="PTHR47153">
    <property type="entry name" value="LACTATE UTILIZATION PROTEIN B"/>
    <property type="match status" value="1"/>
</dbReference>
<evidence type="ECO:0000256" key="6">
    <source>
        <dbReference type="ARBA" id="ARBA00023004"/>
    </source>
</evidence>
<evidence type="ECO:0000313" key="9">
    <source>
        <dbReference type="EMBL" id="HHM67979.1"/>
    </source>
</evidence>
<keyword evidence="2" id="KW-0004">4Fe-4S</keyword>
<evidence type="ECO:0000256" key="7">
    <source>
        <dbReference type="ARBA" id="ARBA00023014"/>
    </source>
</evidence>
<evidence type="ECO:0000256" key="4">
    <source>
        <dbReference type="ARBA" id="ARBA00022737"/>
    </source>
</evidence>
<dbReference type="PANTHER" id="PTHR47153:SF2">
    <property type="entry name" value="LACTATE UTILIZATION PROTEIN B"/>
    <property type="match status" value="1"/>
</dbReference>
<dbReference type="EMBL" id="DRXE01000175">
    <property type="protein sequence ID" value="HHM67979.1"/>
    <property type="molecule type" value="Genomic_DNA"/>
</dbReference>
<evidence type="ECO:0000259" key="8">
    <source>
        <dbReference type="PROSITE" id="PS51379"/>
    </source>
</evidence>
<name>A0A7C5REP8_9DEIN</name>
<evidence type="ECO:0000256" key="2">
    <source>
        <dbReference type="ARBA" id="ARBA00022485"/>
    </source>
</evidence>
<dbReference type="InterPro" id="IPR024569">
    <property type="entry name" value="LutB_C"/>
</dbReference>
<dbReference type="InterPro" id="IPR004452">
    <property type="entry name" value="LutB/LldF"/>
</dbReference>
<sequence length="468" mass="51650">MRVKAKLYPKEAARLLKEKPSVRASVTGATLHFERNRLRAYGEIDAEAWRERARRIKDHVLTHLDHYLELAEKRLRENGVQVHWAEGPEEAHRLLREVVARHGVKRAVKAKSMLTEELGVNPLLESLGVEVYETDLGEYLIQLLGEPPSHIVGPAIHLSLPEIQRLFHDRFGTPLDAAPEALAQVARGVLREAFLTAELGISGANFLVAETGTLAVMENEGNIRLSTSLPRVHVAFVGIEKLLPRFQDLALFLPLTARAATGQRLATFVSLIQGPAQPGEEGPEEVHVVLVDHGRTALLADPEAWEVLRCVRCGACLNACPVYRQTGGHPYGYVYSGPIGAVLDPGLLGLEEAHPLPHASTLCGACQEACPVKIPIPKLLLAWRHRAVEQGLAPTWEKGAMRAFAQVMGSPALYRLFSKALRGLPLPQALEDHLPLLRAWTEGRGPLKPSPRPFHELWREIKEETHGG</sequence>
<dbReference type="InterPro" id="IPR003741">
    <property type="entry name" value="LUD_dom"/>
</dbReference>
<dbReference type="SUPFAM" id="SSF100950">
    <property type="entry name" value="NagB/RpiA/CoA transferase-like"/>
    <property type="match status" value="1"/>
</dbReference>
<evidence type="ECO:0000256" key="3">
    <source>
        <dbReference type="ARBA" id="ARBA00022723"/>
    </source>
</evidence>
<dbReference type="AlphaFoldDB" id="A0A7C5REP8"/>
<keyword evidence="1" id="KW-0813">Transport</keyword>
<keyword evidence="4" id="KW-0677">Repeat</keyword>
<keyword evidence="3" id="KW-0479">Metal-binding</keyword>
<dbReference type="InterPro" id="IPR017896">
    <property type="entry name" value="4Fe4S_Fe-S-bd"/>
</dbReference>
<reference evidence="9" key="1">
    <citation type="journal article" date="2020" name="mSystems">
        <title>Genome- and Community-Level Interaction Insights into Carbon Utilization and Element Cycling Functions of Hydrothermarchaeota in Hydrothermal Sediment.</title>
        <authorList>
            <person name="Zhou Z."/>
            <person name="Liu Y."/>
            <person name="Xu W."/>
            <person name="Pan J."/>
            <person name="Luo Z.H."/>
            <person name="Li M."/>
        </authorList>
    </citation>
    <scope>NUCLEOTIDE SEQUENCE [LARGE SCALE GENOMIC DNA]</scope>
    <source>
        <strain evidence="9">SpSt-1071</strain>
    </source>
</reference>
<comment type="caution">
    <text evidence="9">The sequence shown here is derived from an EMBL/GenBank/DDBJ whole genome shotgun (WGS) entry which is preliminary data.</text>
</comment>
<keyword evidence="6" id="KW-0408">Iron</keyword>
<dbReference type="InterPro" id="IPR009051">
    <property type="entry name" value="Helical_ferredxn"/>
</dbReference>
<gene>
    <name evidence="9" type="ORF">ENM28_04575</name>
</gene>
<protein>
    <submittedName>
        <fullName evidence="9">Iron-sulfur cluster-binding protein</fullName>
    </submittedName>
</protein>
<dbReference type="Pfam" id="PF02589">
    <property type="entry name" value="LUD_dom"/>
    <property type="match status" value="1"/>
</dbReference>
<accession>A0A7C5REP8</accession>
<keyword evidence="7" id="KW-0411">Iron-sulfur</keyword>
<evidence type="ECO:0000256" key="5">
    <source>
        <dbReference type="ARBA" id="ARBA00022982"/>
    </source>
</evidence>
<dbReference type="GO" id="GO:0051539">
    <property type="term" value="F:4 iron, 4 sulfur cluster binding"/>
    <property type="evidence" value="ECO:0007669"/>
    <property type="project" value="UniProtKB-KW"/>
</dbReference>
<dbReference type="GO" id="GO:0006089">
    <property type="term" value="P:lactate metabolic process"/>
    <property type="evidence" value="ECO:0007669"/>
    <property type="project" value="InterPro"/>
</dbReference>
<dbReference type="InterPro" id="IPR037171">
    <property type="entry name" value="NagB/RpiA_transferase-like"/>
</dbReference>
<dbReference type="Pfam" id="PF13183">
    <property type="entry name" value="Fer4_8"/>
    <property type="match status" value="1"/>
</dbReference>
<dbReference type="NCBIfam" id="TIGR00273">
    <property type="entry name" value="LutB/LldF family L-lactate oxidation iron-sulfur protein"/>
    <property type="match status" value="1"/>
</dbReference>
<dbReference type="PROSITE" id="PS00198">
    <property type="entry name" value="4FE4S_FER_1"/>
    <property type="match status" value="1"/>
</dbReference>
<dbReference type="Gene3D" id="3.40.50.10420">
    <property type="entry name" value="NagB/RpiA/CoA transferase-like"/>
    <property type="match status" value="1"/>
</dbReference>
<organism evidence="9">
    <name type="scientific">Thermus caliditerrae</name>
    <dbReference type="NCBI Taxonomy" id="1330700"/>
    <lineage>
        <taxon>Bacteria</taxon>
        <taxon>Thermotogati</taxon>
        <taxon>Deinococcota</taxon>
        <taxon>Deinococci</taxon>
        <taxon>Thermales</taxon>
        <taxon>Thermaceae</taxon>
        <taxon>Thermus</taxon>
    </lineage>
</organism>
<dbReference type="GO" id="GO:0046872">
    <property type="term" value="F:metal ion binding"/>
    <property type="evidence" value="ECO:0007669"/>
    <property type="project" value="UniProtKB-KW"/>
</dbReference>
<keyword evidence="5" id="KW-0249">Electron transport</keyword>